<dbReference type="InterPro" id="IPR003779">
    <property type="entry name" value="CMD-like"/>
</dbReference>
<dbReference type="AlphaFoldDB" id="A0A840YM00"/>
<keyword evidence="2" id="KW-0456">Lyase</keyword>
<sequence>MPDPSATANPSSSKEKVRAVVPRLIELIDSVVYDDIWERPELSKRDRSMVTIAALIGLRQTDQLRSHLEKALSNGVTAAEISEMITHLAVYAGFPAALSAALVAKPLLEERGLLGEVPAP</sequence>
<comment type="caution">
    <text evidence="2">The sequence shown here is derived from an EMBL/GenBank/DDBJ whole genome shotgun (WGS) entry which is preliminary data.</text>
</comment>
<accession>A0A840YM00</accession>
<feature type="domain" description="Carboxymuconolactone decarboxylase-like" evidence="1">
    <location>
        <begin position="26"/>
        <end position="105"/>
    </location>
</feature>
<dbReference type="GO" id="GO:0047575">
    <property type="term" value="F:4-carboxymuconolactone decarboxylase activity"/>
    <property type="evidence" value="ECO:0007669"/>
    <property type="project" value="UniProtKB-EC"/>
</dbReference>
<evidence type="ECO:0000313" key="3">
    <source>
        <dbReference type="Proteomes" id="UP000580654"/>
    </source>
</evidence>
<dbReference type="Proteomes" id="UP000580654">
    <property type="component" value="Unassembled WGS sequence"/>
</dbReference>
<keyword evidence="3" id="KW-1185">Reference proteome</keyword>
<protein>
    <submittedName>
        <fullName evidence="2">4-carboxymuconolactone decarboxylase</fullName>
        <ecNumber evidence="2">4.1.1.44</ecNumber>
    </submittedName>
</protein>
<dbReference type="PANTHER" id="PTHR33570:SF9">
    <property type="entry name" value="BLL4600 PROTEIN"/>
    <property type="match status" value="1"/>
</dbReference>
<evidence type="ECO:0000259" key="1">
    <source>
        <dbReference type="Pfam" id="PF02627"/>
    </source>
</evidence>
<dbReference type="PANTHER" id="PTHR33570">
    <property type="entry name" value="4-CARBOXYMUCONOLACTONE DECARBOXYLASE FAMILY PROTEIN"/>
    <property type="match status" value="1"/>
</dbReference>
<reference evidence="2 3" key="1">
    <citation type="submission" date="2020-08" db="EMBL/GenBank/DDBJ databases">
        <title>Genomic Encyclopedia of Type Strains, Phase IV (KMG-IV): sequencing the most valuable type-strain genomes for metagenomic binning, comparative biology and taxonomic classification.</title>
        <authorList>
            <person name="Goeker M."/>
        </authorList>
    </citation>
    <scope>NUCLEOTIDE SEQUENCE [LARGE SCALE GENOMIC DNA]</scope>
    <source>
        <strain evidence="2 3">DSM 25622</strain>
    </source>
</reference>
<dbReference type="InterPro" id="IPR029032">
    <property type="entry name" value="AhpD-like"/>
</dbReference>
<dbReference type="EC" id="4.1.1.44" evidence="2"/>
<dbReference type="EMBL" id="JACIJD010000034">
    <property type="protein sequence ID" value="MBB5696242.1"/>
    <property type="molecule type" value="Genomic_DNA"/>
</dbReference>
<dbReference type="InterPro" id="IPR052512">
    <property type="entry name" value="4CMD/NDH-1_regulator"/>
</dbReference>
<name>A0A840YM00_9PROT</name>
<proteinExistence type="predicted"/>
<gene>
    <name evidence="2" type="ORF">FHS87_004312</name>
</gene>
<dbReference type="Gene3D" id="1.20.1290.10">
    <property type="entry name" value="AhpD-like"/>
    <property type="match status" value="1"/>
</dbReference>
<dbReference type="RefSeq" id="WP_184521385.1">
    <property type="nucleotide sequence ID" value="NZ_JACIJD010000034.1"/>
</dbReference>
<evidence type="ECO:0000313" key="2">
    <source>
        <dbReference type="EMBL" id="MBB5696242.1"/>
    </source>
</evidence>
<dbReference type="SUPFAM" id="SSF69118">
    <property type="entry name" value="AhpD-like"/>
    <property type="match status" value="1"/>
</dbReference>
<organism evidence="2 3">
    <name type="scientific">Muricoccus pecuniae</name>
    <dbReference type="NCBI Taxonomy" id="693023"/>
    <lineage>
        <taxon>Bacteria</taxon>
        <taxon>Pseudomonadati</taxon>
        <taxon>Pseudomonadota</taxon>
        <taxon>Alphaproteobacteria</taxon>
        <taxon>Acetobacterales</taxon>
        <taxon>Roseomonadaceae</taxon>
        <taxon>Muricoccus</taxon>
    </lineage>
</organism>
<dbReference type="GO" id="GO:0051920">
    <property type="term" value="F:peroxiredoxin activity"/>
    <property type="evidence" value="ECO:0007669"/>
    <property type="project" value="InterPro"/>
</dbReference>
<dbReference type="Pfam" id="PF02627">
    <property type="entry name" value="CMD"/>
    <property type="match status" value="1"/>
</dbReference>